<dbReference type="Proteomes" id="UP001162992">
    <property type="component" value="Chromosome 1"/>
</dbReference>
<comment type="caution">
    <text evidence="1">The sequence shown here is derived from an EMBL/GenBank/DDBJ whole genome shotgun (WGS) entry which is preliminary data.</text>
</comment>
<keyword evidence="2" id="KW-1185">Reference proteome</keyword>
<proteinExistence type="predicted"/>
<evidence type="ECO:0000313" key="2">
    <source>
        <dbReference type="Proteomes" id="UP001162992"/>
    </source>
</evidence>
<sequence length="289" mass="30780">MESAVWAAAAAAAGGSGTSGARELTENDLSRPKGKGMLQVQVQVPMRDMDVESLRERTADVRVESADEQEHQLHLQQYEGQKLSKMQQTGGFTCKECGNQAKKDCAHQRCRTCCKSRGFDCPTHIKSTWVPAAKRRHRQASEAATVASGEPSPKPKRTRSLALCSVPGSGSLISPTSAAISPHSSDVNIQTVSLRGAFPSVVRAQALFKCVRVTGVEDGEDEYAYQATVKIGGHVFKGVLYDQGLDIVTSATYLADLQLGGRTVVPNSSPVEPAGMYGPSGSALFGALR</sequence>
<protein>
    <submittedName>
        <fullName evidence="1">Uncharacterized protein</fullName>
    </submittedName>
</protein>
<name>A0ACC2EQP5_DIPCM</name>
<dbReference type="EMBL" id="CM055092">
    <property type="protein sequence ID" value="KAJ7568720.1"/>
    <property type="molecule type" value="Genomic_DNA"/>
</dbReference>
<evidence type="ECO:0000313" key="1">
    <source>
        <dbReference type="EMBL" id="KAJ7568720.1"/>
    </source>
</evidence>
<gene>
    <name evidence="1" type="ORF">O6H91_01G045600</name>
</gene>
<reference evidence="2" key="1">
    <citation type="journal article" date="2024" name="Proc. Natl. Acad. Sci. U.S.A.">
        <title>Extraordinary preservation of gene collinearity over three hundred million years revealed in homosporous lycophytes.</title>
        <authorList>
            <person name="Li C."/>
            <person name="Wickell D."/>
            <person name="Kuo L.Y."/>
            <person name="Chen X."/>
            <person name="Nie B."/>
            <person name="Liao X."/>
            <person name="Peng D."/>
            <person name="Ji J."/>
            <person name="Jenkins J."/>
            <person name="Williams M."/>
            <person name="Shu S."/>
            <person name="Plott C."/>
            <person name="Barry K."/>
            <person name="Rajasekar S."/>
            <person name="Grimwood J."/>
            <person name="Han X."/>
            <person name="Sun S."/>
            <person name="Hou Z."/>
            <person name="He W."/>
            <person name="Dai G."/>
            <person name="Sun C."/>
            <person name="Schmutz J."/>
            <person name="Leebens-Mack J.H."/>
            <person name="Li F.W."/>
            <person name="Wang L."/>
        </authorList>
    </citation>
    <scope>NUCLEOTIDE SEQUENCE [LARGE SCALE GENOMIC DNA]</scope>
    <source>
        <strain evidence="2">cv. PW_Plant_1</strain>
    </source>
</reference>
<organism evidence="1 2">
    <name type="scientific">Diphasiastrum complanatum</name>
    <name type="common">Issler's clubmoss</name>
    <name type="synonym">Lycopodium complanatum</name>
    <dbReference type="NCBI Taxonomy" id="34168"/>
    <lineage>
        <taxon>Eukaryota</taxon>
        <taxon>Viridiplantae</taxon>
        <taxon>Streptophyta</taxon>
        <taxon>Embryophyta</taxon>
        <taxon>Tracheophyta</taxon>
        <taxon>Lycopodiopsida</taxon>
        <taxon>Lycopodiales</taxon>
        <taxon>Lycopodiaceae</taxon>
        <taxon>Lycopodioideae</taxon>
        <taxon>Diphasiastrum</taxon>
    </lineage>
</organism>
<accession>A0ACC2EQP5</accession>